<evidence type="ECO:0000313" key="4">
    <source>
        <dbReference type="Proteomes" id="UP000004221"/>
    </source>
</evidence>
<name>I4ECM9_9BACT</name>
<gene>
    <name evidence="3" type="ORF">NITHO_1140004</name>
</gene>
<dbReference type="RefSeq" id="WP_008474586.1">
    <property type="nucleotide sequence ID" value="NZ_CAGS01000018.1"/>
</dbReference>
<dbReference type="InterPro" id="IPR008969">
    <property type="entry name" value="CarboxyPept-like_regulatory"/>
</dbReference>
<reference evidence="3 4" key="1">
    <citation type="journal article" date="2012" name="ISME J.">
        <title>Nitrification expanded: discovery, physiology and genomics of a nitrite-oxidizing bacterium from the phylum Chloroflexi.</title>
        <authorList>
            <person name="Sorokin D.Y."/>
            <person name="Lucker S."/>
            <person name="Vejmelkova D."/>
            <person name="Kostrikina N.A."/>
            <person name="Kleerebezem R."/>
            <person name="Rijpstra W.I."/>
            <person name="Damste J.S."/>
            <person name="Le Paslier D."/>
            <person name="Muyzer G."/>
            <person name="Wagner M."/>
            <person name="van Loosdrecht M.C."/>
            <person name="Daims H."/>
        </authorList>
    </citation>
    <scope>NUCLEOTIDE SEQUENCE [LARGE SCALE GENOMIC DNA]</scope>
    <source>
        <strain evidence="4">none</strain>
    </source>
</reference>
<dbReference type="OrthoDB" id="9774125at2"/>
<keyword evidence="1" id="KW-0472">Membrane</keyword>
<feature type="transmembrane region" description="Helical" evidence="1">
    <location>
        <begin position="20"/>
        <end position="42"/>
    </location>
</feature>
<keyword evidence="1" id="KW-0812">Transmembrane</keyword>
<dbReference type="Gene3D" id="2.60.40.1120">
    <property type="entry name" value="Carboxypeptidase-like, regulatory domain"/>
    <property type="match status" value="3"/>
</dbReference>
<proteinExistence type="predicted"/>
<dbReference type="Proteomes" id="UP000004221">
    <property type="component" value="Unassembled WGS sequence"/>
</dbReference>
<keyword evidence="1" id="KW-1133">Transmembrane helix</keyword>
<evidence type="ECO:0000259" key="2">
    <source>
        <dbReference type="Pfam" id="PF13200"/>
    </source>
</evidence>
<feature type="domain" description="DUF4015" evidence="2">
    <location>
        <begin position="272"/>
        <end position="581"/>
    </location>
</feature>
<evidence type="ECO:0000256" key="1">
    <source>
        <dbReference type="SAM" id="Phobius"/>
    </source>
</evidence>
<accession>I4ECM9</accession>
<dbReference type="EMBL" id="CAGS01000018">
    <property type="protein sequence ID" value="CCF82441.1"/>
    <property type="molecule type" value="Genomic_DNA"/>
</dbReference>
<sequence>MLGGDQPWGTPGRRWDFIGWRFSLLLVVGLLGIIGTIVYTTLPGGRLQGVVLDAYSGKPVEGATVTAGTQHTVSNAKGTFRIDPGSSSSIAIEKPEYDSSQATISPTQQAIEIQLRPNTVRGKVVARDTHKPLSGVTVEAKAAGETAASTKTDNQGVFALTPVPEGASLVISHDGYATKTIALGDQTALDFSLRSDVITGVVTDEQGKPLSGATIAAGDARATSADDGTYRLTGIPDAGSVSIKSPGYRASLSPIADNARVDAKLERFNAKAIYATAATAGRPDLLNPLIDLIDRTELNAIVVDLKGSTGDVFYDTKVQLAHDIGAVQPAFEVKPLLDLLHQHQAYVIARIVVFEDPVLAEARPEWAIHDSTTGDLWRTWNGLAWVNAHRPEIWDYDIALAREAAGLGFDEIQLDYIRFPSDGPLNRAEYGVPHDDQTRPGAIRDFLTRAHDALQPTGAYLSGDVFGLAMWDTGDSGIGQHLEDVIGAVDFVCPMVYPSHFSNGSLGFDIPNNHPYEVILTSMQEGAKRVPRDTAKIRPWLQDFTLGDGIAYGVTEVQKQIQASDEAGTSGWMLWNAANLYHDGALRPQ</sequence>
<comment type="caution">
    <text evidence="3">The sequence shown here is derived from an EMBL/GenBank/DDBJ whole genome shotgun (WGS) entry which is preliminary data.</text>
</comment>
<dbReference type="Pfam" id="PF13620">
    <property type="entry name" value="CarboxypepD_reg"/>
    <property type="match status" value="3"/>
</dbReference>
<dbReference type="InterPro" id="IPR025275">
    <property type="entry name" value="DUF4015"/>
</dbReference>
<dbReference type="InterPro" id="IPR017853">
    <property type="entry name" value="GH"/>
</dbReference>
<protein>
    <recommendedName>
        <fullName evidence="2">DUF4015 domain-containing protein</fullName>
    </recommendedName>
</protein>
<keyword evidence="4" id="KW-1185">Reference proteome</keyword>
<dbReference type="SUPFAM" id="SSF49464">
    <property type="entry name" value="Carboxypeptidase regulatory domain-like"/>
    <property type="match status" value="3"/>
</dbReference>
<dbReference type="AlphaFoldDB" id="I4ECM9"/>
<evidence type="ECO:0000313" key="3">
    <source>
        <dbReference type="EMBL" id="CCF82441.1"/>
    </source>
</evidence>
<organism evidence="3 4">
    <name type="scientific">Nitrolancea hollandica Lb</name>
    <dbReference type="NCBI Taxonomy" id="1129897"/>
    <lineage>
        <taxon>Bacteria</taxon>
        <taxon>Pseudomonadati</taxon>
        <taxon>Thermomicrobiota</taxon>
        <taxon>Thermomicrobia</taxon>
        <taxon>Sphaerobacterales</taxon>
        <taxon>Sphaerobacterineae</taxon>
        <taxon>Sphaerobacteraceae</taxon>
        <taxon>Nitrolancea</taxon>
    </lineage>
</organism>
<dbReference type="Pfam" id="PF13200">
    <property type="entry name" value="DUF4015"/>
    <property type="match status" value="1"/>
</dbReference>
<dbReference type="SUPFAM" id="SSF51445">
    <property type="entry name" value="(Trans)glycosidases"/>
    <property type="match status" value="1"/>
</dbReference>